<dbReference type="AlphaFoldDB" id="A0A812V9T9"/>
<reference evidence="2" key="1">
    <citation type="submission" date="2021-02" db="EMBL/GenBank/DDBJ databases">
        <authorList>
            <person name="Dougan E. K."/>
            <person name="Rhodes N."/>
            <person name="Thang M."/>
            <person name="Chan C."/>
        </authorList>
    </citation>
    <scope>NUCLEOTIDE SEQUENCE</scope>
</reference>
<feature type="region of interest" description="Disordered" evidence="1">
    <location>
        <begin position="40"/>
        <end position="73"/>
    </location>
</feature>
<evidence type="ECO:0000313" key="2">
    <source>
        <dbReference type="EMBL" id="CAE7607106.1"/>
    </source>
</evidence>
<organism evidence="2 3">
    <name type="scientific">Symbiodinium natans</name>
    <dbReference type="NCBI Taxonomy" id="878477"/>
    <lineage>
        <taxon>Eukaryota</taxon>
        <taxon>Sar</taxon>
        <taxon>Alveolata</taxon>
        <taxon>Dinophyceae</taxon>
        <taxon>Suessiales</taxon>
        <taxon>Symbiodiniaceae</taxon>
        <taxon>Symbiodinium</taxon>
    </lineage>
</organism>
<gene>
    <name evidence="2" type="ORF">SNAT2548_LOCUS34523</name>
</gene>
<sequence>MKRAAHQGALRPADAIRATSFRNFATLAIARLHSAAPERSRLHLRGRVTAQRSAEGPPSSAARGKDRGPEEAPSYQFVFEVTTAMPCWTREVSCTYGRHRPHWTFRLWLQRTQATMSGKEDWSAELSELSV</sequence>
<comment type="caution">
    <text evidence="2">The sequence shown here is derived from an EMBL/GenBank/DDBJ whole genome shotgun (WGS) entry which is preliminary data.</text>
</comment>
<protein>
    <submittedName>
        <fullName evidence="2">Uncharacterized protein</fullName>
    </submittedName>
</protein>
<name>A0A812V9T9_9DINO</name>
<accession>A0A812V9T9</accession>
<evidence type="ECO:0000313" key="3">
    <source>
        <dbReference type="Proteomes" id="UP000604046"/>
    </source>
</evidence>
<proteinExistence type="predicted"/>
<evidence type="ECO:0000256" key="1">
    <source>
        <dbReference type="SAM" id="MobiDB-lite"/>
    </source>
</evidence>
<dbReference type="Proteomes" id="UP000604046">
    <property type="component" value="Unassembled WGS sequence"/>
</dbReference>
<dbReference type="EMBL" id="CAJNDS010002813">
    <property type="protein sequence ID" value="CAE7607106.1"/>
    <property type="molecule type" value="Genomic_DNA"/>
</dbReference>
<keyword evidence="3" id="KW-1185">Reference proteome</keyword>